<evidence type="ECO:0000256" key="7">
    <source>
        <dbReference type="ARBA" id="ARBA00022741"/>
    </source>
</evidence>
<comment type="domain">
    <text evidence="16">The EGF-like region is specific to this family of proteins and seems to consist of the C-terminal of an EGF-like domain fused to the N-terminal of another one.</text>
</comment>
<dbReference type="InterPro" id="IPR008271">
    <property type="entry name" value="Ser/Thr_kinase_AS"/>
</dbReference>
<dbReference type="EC" id="2.7.11.-" evidence="16"/>
<evidence type="ECO:0000256" key="2">
    <source>
        <dbReference type="ARBA" id="ARBA00022527"/>
    </source>
</evidence>
<dbReference type="SMART" id="SM00220">
    <property type="entry name" value="S_TKc"/>
    <property type="match status" value="1"/>
</dbReference>
<evidence type="ECO:0000313" key="20">
    <source>
        <dbReference type="Proteomes" id="UP000078284"/>
    </source>
</evidence>
<dbReference type="ExpressionAtlas" id="A0A178W5Z0">
    <property type="expression patterns" value="baseline and differential"/>
</dbReference>
<feature type="signal peptide" evidence="17">
    <location>
        <begin position="1"/>
        <end position="24"/>
    </location>
</feature>
<keyword evidence="13" id="KW-0325">Glycoprotein</keyword>
<dbReference type="PROSITE" id="PS01187">
    <property type="entry name" value="EGF_CA"/>
    <property type="match status" value="1"/>
</dbReference>
<name>A0A178W5Z0_ARATH</name>
<evidence type="ECO:0000256" key="11">
    <source>
        <dbReference type="ARBA" id="ARBA00023136"/>
    </source>
</evidence>
<evidence type="ECO:0000256" key="15">
    <source>
        <dbReference type="ARBA" id="ARBA00047951"/>
    </source>
</evidence>
<keyword evidence="12" id="KW-1015">Disulfide bond</keyword>
<gene>
    <name evidence="19" type="ordered locus">AXX17_At1g74500</name>
</gene>
<keyword evidence="10 16" id="KW-1133">Transmembrane helix</keyword>
<dbReference type="GO" id="GO:0016020">
    <property type="term" value="C:membrane"/>
    <property type="evidence" value="ECO:0007669"/>
    <property type="project" value="UniProtKB-SubCell"/>
</dbReference>
<evidence type="ECO:0000256" key="14">
    <source>
        <dbReference type="ARBA" id="ARBA00047558"/>
    </source>
</evidence>
<evidence type="ECO:0000313" key="19">
    <source>
        <dbReference type="EMBL" id="OAP13131.1"/>
    </source>
</evidence>
<comment type="similarity">
    <text evidence="16">Belongs to the protein kinase superfamily. Ser/Thr protein kinase family.</text>
</comment>
<dbReference type="GO" id="GO:0005509">
    <property type="term" value="F:calcium ion binding"/>
    <property type="evidence" value="ECO:0007669"/>
    <property type="project" value="InterPro"/>
</dbReference>
<dbReference type="SUPFAM" id="SSF56112">
    <property type="entry name" value="Protein kinase-like (PK-like)"/>
    <property type="match status" value="1"/>
</dbReference>
<evidence type="ECO:0000256" key="3">
    <source>
        <dbReference type="ARBA" id="ARBA00022553"/>
    </source>
</evidence>
<dbReference type="InterPro" id="IPR025287">
    <property type="entry name" value="WAK_GUB"/>
</dbReference>
<dbReference type="InterPro" id="IPR013695">
    <property type="entry name" value="WAK"/>
</dbReference>
<dbReference type="Gene3D" id="2.10.25.10">
    <property type="entry name" value="Laminin"/>
    <property type="match status" value="1"/>
</dbReference>
<dbReference type="GO" id="GO:0030247">
    <property type="term" value="F:polysaccharide binding"/>
    <property type="evidence" value="ECO:0007669"/>
    <property type="project" value="InterPro"/>
</dbReference>
<comment type="catalytic activity">
    <reaction evidence="14 16">
        <text>L-seryl-[protein] + ATP = O-phospho-L-seryl-[protein] + ADP + H(+)</text>
        <dbReference type="Rhea" id="RHEA:17989"/>
        <dbReference type="Rhea" id="RHEA-COMP:9863"/>
        <dbReference type="Rhea" id="RHEA-COMP:11604"/>
        <dbReference type="ChEBI" id="CHEBI:15378"/>
        <dbReference type="ChEBI" id="CHEBI:29999"/>
        <dbReference type="ChEBI" id="CHEBI:30616"/>
        <dbReference type="ChEBI" id="CHEBI:83421"/>
        <dbReference type="ChEBI" id="CHEBI:456216"/>
    </reaction>
</comment>
<keyword evidence="2" id="KW-0723">Serine/threonine-protein kinase</keyword>
<keyword evidence="11 16" id="KW-0472">Membrane</keyword>
<dbReference type="PROSITE" id="PS50011">
    <property type="entry name" value="PROTEIN_KINASE_DOM"/>
    <property type="match status" value="1"/>
</dbReference>
<comment type="catalytic activity">
    <reaction evidence="15 16">
        <text>L-threonyl-[protein] + ATP = O-phospho-L-threonyl-[protein] + ADP + H(+)</text>
        <dbReference type="Rhea" id="RHEA:46608"/>
        <dbReference type="Rhea" id="RHEA-COMP:11060"/>
        <dbReference type="Rhea" id="RHEA-COMP:11605"/>
        <dbReference type="ChEBI" id="CHEBI:15378"/>
        <dbReference type="ChEBI" id="CHEBI:30013"/>
        <dbReference type="ChEBI" id="CHEBI:30616"/>
        <dbReference type="ChEBI" id="CHEBI:61977"/>
        <dbReference type="ChEBI" id="CHEBI:456216"/>
    </reaction>
</comment>
<dbReference type="GO" id="GO:0004674">
    <property type="term" value="F:protein serine/threonine kinase activity"/>
    <property type="evidence" value="ECO:0007669"/>
    <property type="project" value="UniProtKB-UniRule"/>
</dbReference>
<feature type="domain" description="Protein kinase" evidence="18">
    <location>
        <begin position="433"/>
        <end position="718"/>
    </location>
</feature>
<dbReference type="PANTHER" id="PTHR27005:SF515">
    <property type="entry name" value="WALL-ASSOCIATED RECEPTOR KINASE-LIKE 10-RELATED"/>
    <property type="match status" value="1"/>
</dbReference>
<organism evidence="19 20">
    <name type="scientific">Arabidopsis thaliana</name>
    <name type="common">Mouse-ear cress</name>
    <dbReference type="NCBI Taxonomy" id="3702"/>
    <lineage>
        <taxon>Eukaryota</taxon>
        <taxon>Viridiplantae</taxon>
        <taxon>Streptophyta</taxon>
        <taxon>Embryophyta</taxon>
        <taxon>Tracheophyta</taxon>
        <taxon>Spermatophyta</taxon>
        <taxon>Magnoliopsida</taxon>
        <taxon>eudicotyledons</taxon>
        <taxon>Gunneridae</taxon>
        <taxon>Pentapetalae</taxon>
        <taxon>rosids</taxon>
        <taxon>malvids</taxon>
        <taxon>Brassicales</taxon>
        <taxon>Brassicaceae</taxon>
        <taxon>Camelineae</taxon>
        <taxon>Arabidopsis</taxon>
    </lineage>
</organism>
<keyword evidence="5 16" id="KW-0812">Transmembrane</keyword>
<evidence type="ECO:0000256" key="8">
    <source>
        <dbReference type="ARBA" id="ARBA00022777"/>
    </source>
</evidence>
<keyword evidence="8 16" id="KW-0418">Kinase</keyword>
<keyword evidence="9 16" id="KW-0067">ATP-binding</keyword>
<dbReference type="GO" id="GO:0005524">
    <property type="term" value="F:ATP binding"/>
    <property type="evidence" value="ECO:0007669"/>
    <property type="project" value="UniProtKB-UniRule"/>
</dbReference>
<dbReference type="AlphaFoldDB" id="A0A178W5Z0"/>
<dbReference type="GO" id="GO:0106310">
    <property type="term" value="F:protein serine kinase activity"/>
    <property type="evidence" value="ECO:0007669"/>
    <property type="project" value="UniProtKB-UniRule"/>
</dbReference>
<dbReference type="EMBL" id="LUHQ01000001">
    <property type="protein sequence ID" value="OAP13131.1"/>
    <property type="molecule type" value="Genomic_DNA"/>
</dbReference>
<evidence type="ECO:0000256" key="12">
    <source>
        <dbReference type="ARBA" id="ARBA00023157"/>
    </source>
</evidence>
<dbReference type="Gene3D" id="3.30.200.20">
    <property type="entry name" value="Phosphorylase Kinase, domain 1"/>
    <property type="match status" value="1"/>
</dbReference>
<dbReference type="InterPro" id="IPR011009">
    <property type="entry name" value="Kinase-like_dom_sf"/>
</dbReference>
<evidence type="ECO:0000256" key="9">
    <source>
        <dbReference type="ARBA" id="ARBA00022840"/>
    </source>
</evidence>
<evidence type="ECO:0000256" key="4">
    <source>
        <dbReference type="ARBA" id="ARBA00022679"/>
    </source>
</evidence>
<evidence type="ECO:0000256" key="13">
    <source>
        <dbReference type="ARBA" id="ARBA00023180"/>
    </source>
</evidence>
<dbReference type="Proteomes" id="UP000078284">
    <property type="component" value="Chromosome 1"/>
</dbReference>
<protein>
    <recommendedName>
        <fullName evidence="16">Wall-associated receptor kinase-like</fullName>
        <ecNumber evidence="16">2.7.11.-</ecNumber>
    </recommendedName>
</protein>
<dbReference type="FunFam" id="3.30.200.20:FF:000043">
    <property type="entry name" value="Wall-associated receptor kinase 2"/>
    <property type="match status" value="1"/>
</dbReference>
<dbReference type="InterPro" id="IPR018097">
    <property type="entry name" value="EGF_Ca-bd_CS"/>
</dbReference>
<evidence type="ECO:0000256" key="1">
    <source>
        <dbReference type="ARBA" id="ARBA00004479"/>
    </source>
</evidence>
<dbReference type="PROSITE" id="PS00108">
    <property type="entry name" value="PROTEIN_KINASE_ST"/>
    <property type="match status" value="1"/>
</dbReference>
<evidence type="ECO:0000256" key="16">
    <source>
        <dbReference type="RuleBase" id="RU369027"/>
    </source>
</evidence>
<feature type="transmembrane region" description="Helical" evidence="16">
    <location>
        <begin position="359"/>
        <end position="380"/>
    </location>
</feature>
<proteinExistence type="inferred from homology"/>
<dbReference type="Gene3D" id="1.10.510.10">
    <property type="entry name" value="Transferase(Phosphotransferase) domain 1"/>
    <property type="match status" value="1"/>
</dbReference>
<reference evidence="20" key="1">
    <citation type="journal article" date="2016" name="Proc. Natl. Acad. Sci. U.S.A.">
        <title>Chromosome-level assembly of Arabidopsis thaliana Ler reveals the extent of translocation and inversion polymorphisms.</title>
        <authorList>
            <person name="Zapata L."/>
            <person name="Ding J."/>
            <person name="Willing E.M."/>
            <person name="Hartwig B."/>
            <person name="Bezdan D."/>
            <person name="Jiao W.B."/>
            <person name="Patel V."/>
            <person name="Velikkakam James G."/>
            <person name="Koornneef M."/>
            <person name="Ossowski S."/>
            <person name="Schneeberger K."/>
        </authorList>
    </citation>
    <scope>NUCLEOTIDE SEQUENCE [LARGE SCALE GENOMIC DNA]</scope>
    <source>
        <strain evidence="20">cv. Landsberg erecta</strain>
    </source>
</reference>
<comment type="function">
    <text evidence="16">Serine/threonine-protein kinase that may function as a signaling receptor of extracellular matrix component.</text>
</comment>
<dbReference type="InterPro" id="IPR000719">
    <property type="entry name" value="Prot_kinase_dom"/>
</dbReference>
<dbReference type="FunFam" id="1.10.510.10:FF:000084">
    <property type="entry name" value="Wall-associated receptor kinase 2"/>
    <property type="match status" value="1"/>
</dbReference>
<feature type="chain" id="PRO_5008095605" description="Wall-associated receptor kinase-like" evidence="17">
    <location>
        <begin position="25"/>
        <end position="769"/>
    </location>
</feature>
<evidence type="ECO:0000256" key="17">
    <source>
        <dbReference type="SAM" id="SignalP"/>
    </source>
</evidence>
<evidence type="ECO:0000256" key="6">
    <source>
        <dbReference type="ARBA" id="ARBA00022729"/>
    </source>
</evidence>
<dbReference type="Pfam" id="PF00069">
    <property type="entry name" value="Pkinase"/>
    <property type="match status" value="1"/>
</dbReference>
<comment type="subcellular location">
    <subcellularLocation>
        <location evidence="1 16">Membrane</location>
        <topology evidence="1 16">Single-pass type I membrane protein</topology>
    </subcellularLocation>
</comment>
<dbReference type="PANTHER" id="PTHR27005">
    <property type="entry name" value="WALL-ASSOCIATED RECEPTOR KINASE-LIKE 21"/>
    <property type="match status" value="1"/>
</dbReference>
<dbReference type="GO" id="GO:0007166">
    <property type="term" value="P:cell surface receptor signaling pathway"/>
    <property type="evidence" value="ECO:0007669"/>
    <property type="project" value="InterPro"/>
</dbReference>
<evidence type="ECO:0000256" key="5">
    <source>
        <dbReference type="ARBA" id="ARBA00022692"/>
    </source>
</evidence>
<keyword evidence="7 16" id="KW-0547">Nucleotide-binding</keyword>
<dbReference type="Pfam" id="PF13947">
    <property type="entry name" value="GUB_WAK_bind"/>
    <property type="match status" value="1"/>
</dbReference>
<evidence type="ECO:0000259" key="18">
    <source>
        <dbReference type="PROSITE" id="PS50011"/>
    </source>
</evidence>
<comment type="caution">
    <text evidence="19">The sequence shown here is derived from an EMBL/GenBank/DDBJ whole genome shotgun (WGS) entry which is preliminary data.</text>
</comment>
<dbReference type="CDD" id="cd14066">
    <property type="entry name" value="STKc_IRAK"/>
    <property type="match status" value="1"/>
</dbReference>
<keyword evidence="3" id="KW-0597">Phosphoprotein</keyword>
<accession>A0A178W5Z0</accession>
<dbReference type="CDD" id="cd00054">
    <property type="entry name" value="EGF_CA"/>
    <property type="match status" value="1"/>
</dbReference>
<keyword evidence="6 17" id="KW-0732">Signal</keyword>
<evidence type="ECO:0000256" key="10">
    <source>
        <dbReference type="ARBA" id="ARBA00022989"/>
    </source>
</evidence>
<keyword evidence="4 16" id="KW-0808">Transferase</keyword>
<sequence length="769" mass="85707">MSSNCSCSLLSLFSLLLIIDLTVASSCPKTCGGIDIPYPFGIGTGCYLEKWYEIICVNNSVPFLSIINREVVSISFSDMYRRFFNVGYGSIRIRNPIASKGCSSGGQEFGSLLNMTGYPFYLGDNNMLIAVGCNNTASLTNVEPSIVGCESTCSTNQDIPINDYLGVLYCNARYGDSEYCKNISIMNDTSCNGIGCCKASLPARYQQIIGVEIDDSNTESKGCKVAFITDEEYFLSNGSDPERLHANGYDTVDLRWFIHTANHSFIGSLGCKSIDEYTILRRDNREYGIGCLCDYNSTTTGYATCSCASGFEGNPYIPGECKDINECVRGIDGNPVCTAGKCVNLLGGYTCEYTNHRPLVIGLSTSFSTLVFIGGIYWLYKFIRRQMRLNQKKKFFKRNGGLLLQQQLTTTEGNVDSTRVFNSRELEKATENFSLTRILGEGGQGTVYKGMLVDGRIVAVKKSKVVDEDKLEEFINEVVILSQINHRNIVKLLGCCLETDVPILVYEFIPNGNLFEHLHDDSDDYTMTTWEVRLRIAVDIAGALSYLHSAASSPIYHRDIKSTNIMLDEKHRAKVSDFGTSRTVTVDHTHLTTVVSGTVGYMDPEYFQSSQFTDKSDVYSFGVVLAELITGEKSVSFLRSQEYRTLVTYFTLAMKENRLSDIIDARIRDGCKLNQVTAAAKIARKCLNMKGRKRPSMRQVSMELEKIRSYSEDMQPYEYASENEEEKKETLVDVNVESRNYVSVTAASSQYSIATTSSSRSDVEPLFPR</sequence>
<dbReference type="InterPro" id="IPR045274">
    <property type="entry name" value="WAK-like"/>
</dbReference>
<dbReference type="Pfam" id="PF08488">
    <property type="entry name" value="WAK"/>
    <property type="match status" value="1"/>
</dbReference>